<protein>
    <recommendedName>
        <fullName evidence="10">Purine nucleoside phosphorylase</fullName>
    </recommendedName>
</protein>
<comment type="catalytic activity">
    <reaction evidence="8">
        <text>adenosine + phosphate = alpha-D-ribose 1-phosphate + adenine</text>
        <dbReference type="Rhea" id="RHEA:27642"/>
        <dbReference type="ChEBI" id="CHEBI:16335"/>
        <dbReference type="ChEBI" id="CHEBI:16708"/>
        <dbReference type="ChEBI" id="CHEBI:43474"/>
        <dbReference type="ChEBI" id="CHEBI:57720"/>
        <dbReference type="EC" id="2.4.2.1"/>
    </reaction>
    <physiologicalReaction direction="left-to-right" evidence="8">
        <dbReference type="Rhea" id="RHEA:27643"/>
    </physiologicalReaction>
</comment>
<keyword evidence="4" id="KW-0479">Metal-binding</keyword>
<dbReference type="eggNOG" id="COG1496">
    <property type="taxonomic scope" value="Bacteria"/>
</dbReference>
<dbReference type="Proteomes" id="UP000008718">
    <property type="component" value="Chromosome"/>
</dbReference>
<evidence type="ECO:0000256" key="3">
    <source>
        <dbReference type="ARBA" id="ARBA00022679"/>
    </source>
</evidence>
<dbReference type="InterPro" id="IPR011324">
    <property type="entry name" value="Cytotoxic_necrot_fac-like_cat"/>
</dbReference>
<dbReference type="AlphaFoldDB" id="E4T6Y5"/>
<dbReference type="InterPro" id="IPR003730">
    <property type="entry name" value="Cu_polyphenol_OxRdtase"/>
</dbReference>
<organism evidence="11 12">
    <name type="scientific">Paludibacter propionicigenes (strain DSM 17365 / JCM 13257 / WB4)</name>
    <dbReference type="NCBI Taxonomy" id="694427"/>
    <lineage>
        <taxon>Bacteria</taxon>
        <taxon>Pseudomonadati</taxon>
        <taxon>Bacteroidota</taxon>
        <taxon>Bacteroidia</taxon>
        <taxon>Bacteroidales</taxon>
        <taxon>Paludibacteraceae</taxon>
        <taxon>Paludibacter</taxon>
    </lineage>
</organism>
<keyword evidence="5" id="KW-0378">Hydrolase</keyword>
<keyword evidence="6" id="KW-0862">Zinc</keyword>
<dbReference type="SUPFAM" id="SSF64438">
    <property type="entry name" value="CNF1/YfiH-like putative cysteine hydrolases"/>
    <property type="match status" value="1"/>
</dbReference>
<evidence type="ECO:0000256" key="10">
    <source>
        <dbReference type="RuleBase" id="RU361274"/>
    </source>
</evidence>
<reference key="1">
    <citation type="submission" date="2010-11" db="EMBL/GenBank/DDBJ databases">
        <title>The complete genome of Paludibacter propionicigenes DSM 17365.</title>
        <authorList>
            <consortium name="US DOE Joint Genome Institute (JGI-PGF)"/>
            <person name="Lucas S."/>
            <person name="Copeland A."/>
            <person name="Lapidus A."/>
            <person name="Bruce D."/>
            <person name="Goodwin L."/>
            <person name="Pitluck S."/>
            <person name="Kyrpides N."/>
            <person name="Mavromatis K."/>
            <person name="Ivanova N."/>
            <person name="Munk A.C."/>
            <person name="Brettin T."/>
            <person name="Detter J.C."/>
            <person name="Han C."/>
            <person name="Tapia R."/>
            <person name="Land M."/>
            <person name="Hauser L."/>
            <person name="Markowitz V."/>
            <person name="Cheng J.-F."/>
            <person name="Hugenholtz P."/>
            <person name="Woyke T."/>
            <person name="Wu D."/>
            <person name="Gronow S."/>
            <person name="Wellnitz S."/>
            <person name="Brambilla E."/>
            <person name="Klenk H.-P."/>
            <person name="Eisen J.A."/>
        </authorList>
    </citation>
    <scope>NUCLEOTIDE SEQUENCE</scope>
    <source>
        <strain>WB4</strain>
    </source>
</reference>
<dbReference type="GO" id="GO:0017061">
    <property type="term" value="F:S-methyl-5-thioadenosine phosphorylase activity"/>
    <property type="evidence" value="ECO:0007669"/>
    <property type="project" value="UniProtKB-EC"/>
</dbReference>
<reference evidence="11 12" key="2">
    <citation type="journal article" date="2011" name="Stand. Genomic Sci.">
        <title>Complete genome sequence of Paludibacter propionicigenes type strain (WB4).</title>
        <authorList>
            <person name="Gronow S."/>
            <person name="Munk C."/>
            <person name="Lapidus A."/>
            <person name="Nolan M."/>
            <person name="Lucas S."/>
            <person name="Hammon N."/>
            <person name="Deshpande S."/>
            <person name="Cheng J.F."/>
            <person name="Tapia R."/>
            <person name="Han C."/>
            <person name="Goodwin L."/>
            <person name="Pitluck S."/>
            <person name="Liolios K."/>
            <person name="Ivanova N."/>
            <person name="Mavromatis K."/>
            <person name="Mikhailova N."/>
            <person name="Pati A."/>
            <person name="Chen A."/>
            <person name="Palaniappan K."/>
            <person name="Land M."/>
            <person name="Hauser L."/>
            <person name="Chang Y.J."/>
            <person name="Jeffries C.D."/>
            <person name="Brambilla E."/>
            <person name="Rohde M."/>
            <person name="Goker M."/>
            <person name="Detter J.C."/>
            <person name="Woyke T."/>
            <person name="Bristow J."/>
            <person name="Eisen J.A."/>
            <person name="Markowitz V."/>
            <person name="Hugenholtz P."/>
            <person name="Kyrpides N.C."/>
            <person name="Klenk H.P."/>
        </authorList>
    </citation>
    <scope>NUCLEOTIDE SEQUENCE [LARGE SCALE GENOMIC DNA]</scope>
    <source>
        <strain evidence="12">DSM 17365 / JCM 13257 / WB4</strain>
    </source>
</reference>
<gene>
    <name evidence="11" type="ordered locus">Palpr_2346</name>
</gene>
<dbReference type="RefSeq" id="WP_013445848.1">
    <property type="nucleotide sequence ID" value="NC_014734.1"/>
</dbReference>
<dbReference type="Pfam" id="PF02578">
    <property type="entry name" value="Cu-oxidase_4"/>
    <property type="match status" value="1"/>
</dbReference>
<evidence type="ECO:0000256" key="8">
    <source>
        <dbReference type="ARBA" id="ARBA00048968"/>
    </source>
</evidence>
<dbReference type="NCBIfam" id="TIGR00726">
    <property type="entry name" value="peptidoglycan editing factor PgeF"/>
    <property type="match status" value="1"/>
</dbReference>
<comment type="catalytic activity">
    <reaction evidence="1">
        <text>inosine + phosphate = alpha-D-ribose 1-phosphate + hypoxanthine</text>
        <dbReference type="Rhea" id="RHEA:27646"/>
        <dbReference type="ChEBI" id="CHEBI:17368"/>
        <dbReference type="ChEBI" id="CHEBI:17596"/>
        <dbReference type="ChEBI" id="CHEBI:43474"/>
        <dbReference type="ChEBI" id="CHEBI:57720"/>
        <dbReference type="EC" id="2.4.2.1"/>
    </reaction>
    <physiologicalReaction direction="left-to-right" evidence="1">
        <dbReference type="Rhea" id="RHEA:27647"/>
    </physiologicalReaction>
</comment>
<evidence type="ECO:0000313" key="12">
    <source>
        <dbReference type="Proteomes" id="UP000008718"/>
    </source>
</evidence>
<comment type="catalytic activity">
    <reaction evidence="9">
        <text>S-methyl-5'-thioadenosine + phosphate = 5-(methylsulfanyl)-alpha-D-ribose 1-phosphate + adenine</text>
        <dbReference type="Rhea" id="RHEA:11852"/>
        <dbReference type="ChEBI" id="CHEBI:16708"/>
        <dbReference type="ChEBI" id="CHEBI:17509"/>
        <dbReference type="ChEBI" id="CHEBI:43474"/>
        <dbReference type="ChEBI" id="CHEBI:58533"/>
        <dbReference type="EC" id="2.4.2.28"/>
    </reaction>
    <physiologicalReaction direction="left-to-right" evidence="9">
        <dbReference type="Rhea" id="RHEA:11853"/>
    </physiologicalReaction>
</comment>
<evidence type="ECO:0000256" key="6">
    <source>
        <dbReference type="ARBA" id="ARBA00022833"/>
    </source>
</evidence>
<dbReference type="Gene3D" id="3.60.140.10">
    <property type="entry name" value="CNF1/YfiH-like putative cysteine hydrolases"/>
    <property type="match status" value="1"/>
</dbReference>
<proteinExistence type="inferred from homology"/>
<dbReference type="InterPro" id="IPR038371">
    <property type="entry name" value="Cu_polyphenol_OxRdtase_sf"/>
</dbReference>
<dbReference type="EMBL" id="CP002345">
    <property type="protein sequence ID" value="ADQ80479.1"/>
    <property type="molecule type" value="Genomic_DNA"/>
</dbReference>
<dbReference type="GO" id="GO:0005507">
    <property type="term" value="F:copper ion binding"/>
    <property type="evidence" value="ECO:0007669"/>
    <property type="project" value="TreeGrafter"/>
</dbReference>
<evidence type="ECO:0000256" key="9">
    <source>
        <dbReference type="ARBA" id="ARBA00049893"/>
    </source>
</evidence>
<keyword evidence="12" id="KW-1185">Reference proteome</keyword>
<evidence type="ECO:0000256" key="2">
    <source>
        <dbReference type="ARBA" id="ARBA00007353"/>
    </source>
</evidence>
<sequence>MITYKLLERYNEIAHFCTSREGGVSMGNYASFNLSPFCGDAPESLSQNQQILCDQLGINLENLILPYQNHGTEVREIDEAYFHLSKAEKLQYLNGIDALYTNLPGICIGVTTADCVPLLFYDPVKQVVAAAHAGWRGTCGLIAEKTIRRLVEVHKCSVKDILAVIGPSISSEVYEVGVEVIDSFKVAGFDVSNICEQREGSFFLDLWKANQQSLEKAGIPAENIEIAGLCTFTSPDRFFSARRLGIKSGRMLSGIMIKKS</sequence>
<evidence type="ECO:0000256" key="5">
    <source>
        <dbReference type="ARBA" id="ARBA00022801"/>
    </source>
</evidence>
<keyword evidence="3" id="KW-0808">Transferase</keyword>
<accession>E4T6Y5</accession>
<dbReference type="CDD" id="cd16833">
    <property type="entry name" value="YfiH"/>
    <property type="match status" value="1"/>
</dbReference>
<dbReference type="OrthoDB" id="4279at2"/>
<evidence type="ECO:0000256" key="1">
    <source>
        <dbReference type="ARBA" id="ARBA00000553"/>
    </source>
</evidence>
<dbReference type="STRING" id="694427.Palpr_2346"/>
<evidence type="ECO:0000313" key="11">
    <source>
        <dbReference type="EMBL" id="ADQ80479.1"/>
    </source>
</evidence>
<dbReference type="PANTHER" id="PTHR30616:SF2">
    <property type="entry name" value="PURINE NUCLEOSIDE PHOSPHORYLASE LACC1"/>
    <property type="match status" value="1"/>
</dbReference>
<dbReference type="GO" id="GO:0016787">
    <property type="term" value="F:hydrolase activity"/>
    <property type="evidence" value="ECO:0007669"/>
    <property type="project" value="UniProtKB-KW"/>
</dbReference>
<evidence type="ECO:0000256" key="7">
    <source>
        <dbReference type="ARBA" id="ARBA00047989"/>
    </source>
</evidence>
<dbReference type="KEGG" id="ppn:Palpr_2346"/>
<dbReference type="PANTHER" id="PTHR30616">
    <property type="entry name" value="UNCHARACTERIZED PROTEIN YFIH"/>
    <property type="match status" value="1"/>
</dbReference>
<comment type="similarity">
    <text evidence="2 10">Belongs to the purine nucleoside phosphorylase YfiH/LACC1 family.</text>
</comment>
<dbReference type="HOGENOM" id="CLU_065784_0_0_10"/>
<comment type="catalytic activity">
    <reaction evidence="7">
        <text>adenosine + H2O + H(+) = inosine + NH4(+)</text>
        <dbReference type="Rhea" id="RHEA:24408"/>
        <dbReference type="ChEBI" id="CHEBI:15377"/>
        <dbReference type="ChEBI" id="CHEBI:15378"/>
        <dbReference type="ChEBI" id="CHEBI:16335"/>
        <dbReference type="ChEBI" id="CHEBI:17596"/>
        <dbReference type="ChEBI" id="CHEBI:28938"/>
        <dbReference type="EC" id="3.5.4.4"/>
    </reaction>
    <physiologicalReaction direction="left-to-right" evidence="7">
        <dbReference type="Rhea" id="RHEA:24409"/>
    </physiologicalReaction>
</comment>
<evidence type="ECO:0000256" key="4">
    <source>
        <dbReference type="ARBA" id="ARBA00022723"/>
    </source>
</evidence>
<name>E4T6Y5_PALPW</name>